<reference evidence="2 3" key="1">
    <citation type="submission" date="2020-01" db="EMBL/GenBank/DDBJ databases">
        <title>Identification and distribution of gene clusters putatively required for synthesis of sphingolipid metabolism inhibitors in phylogenetically diverse species of the filamentous fungus Fusarium.</title>
        <authorList>
            <person name="Kim H.-S."/>
            <person name="Busman M."/>
            <person name="Brown D.W."/>
            <person name="Divon H."/>
            <person name="Uhlig S."/>
            <person name="Proctor R.H."/>
        </authorList>
    </citation>
    <scope>NUCLEOTIDE SEQUENCE [LARGE SCALE GENOMIC DNA]</scope>
    <source>
        <strain evidence="2 3">NRRL 20459</strain>
    </source>
</reference>
<evidence type="ECO:0000313" key="3">
    <source>
        <dbReference type="Proteomes" id="UP000554235"/>
    </source>
</evidence>
<evidence type="ECO:0000313" key="2">
    <source>
        <dbReference type="EMBL" id="KAF4468700.1"/>
    </source>
</evidence>
<dbReference type="Gene3D" id="3.30.1330.40">
    <property type="entry name" value="RutC-like"/>
    <property type="match status" value="1"/>
</dbReference>
<dbReference type="GO" id="GO:0005829">
    <property type="term" value="C:cytosol"/>
    <property type="evidence" value="ECO:0007669"/>
    <property type="project" value="TreeGrafter"/>
</dbReference>
<accession>A0A8H4LFI4</accession>
<dbReference type="SUPFAM" id="SSF55298">
    <property type="entry name" value="YjgF-like"/>
    <property type="match status" value="1"/>
</dbReference>
<protein>
    <submittedName>
        <fullName evidence="2">Endoribonuclease l-PSP domain-containing</fullName>
    </submittedName>
</protein>
<dbReference type="Proteomes" id="UP000554235">
    <property type="component" value="Unassembled WGS sequence"/>
</dbReference>
<proteinExistence type="inferred from homology"/>
<comment type="similarity">
    <text evidence="1">Belongs to the RutC family.</text>
</comment>
<dbReference type="EMBL" id="JAADYS010000578">
    <property type="protein sequence ID" value="KAF4468700.1"/>
    <property type="molecule type" value="Genomic_DNA"/>
</dbReference>
<name>A0A8H4LFI4_9HYPO</name>
<organism evidence="2 3">
    <name type="scientific">Fusarium albosuccineum</name>
    <dbReference type="NCBI Taxonomy" id="1237068"/>
    <lineage>
        <taxon>Eukaryota</taxon>
        <taxon>Fungi</taxon>
        <taxon>Dikarya</taxon>
        <taxon>Ascomycota</taxon>
        <taxon>Pezizomycotina</taxon>
        <taxon>Sordariomycetes</taxon>
        <taxon>Hypocreomycetidae</taxon>
        <taxon>Hypocreales</taxon>
        <taxon>Nectriaceae</taxon>
        <taxon>Fusarium</taxon>
        <taxon>Fusarium decemcellulare species complex</taxon>
    </lineage>
</organism>
<dbReference type="PANTHER" id="PTHR11803:SF58">
    <property type="entry name" value="PROTEIN HMF1-RELATED"/>
    <property type="match status" value="1"/>
</dbReference>
<dbReference type="AlphaFoldDB" id="A0A8H4LFI4"/>
<dbReference type="Pfam" id="PF01042">
    <property type="entry name" value="Ribonuc_L-PSP"/>
    <property type="match status" value="1"/>
</dbReference>
<evidence type="ECO:0000256" key="1">
    <source>
        <dbReference type="ARBA" id="ARBA00010552"/>
    </source>
</evidence>
<dbReference type="GO" id="GO:0019239">
    <property type="term" value="F:deaminase activity"/>
    <property type="evidence" value="ECO:0007669"/>
    <property type="project" value="TreeGrafter"/>
</dbReference>
<dbReference type="PANTHER" id="PTHR11803">
    <property type="entry name" value="2-IMINOBUTANOATE/2-IMINOPROPANOATE DEAMINASE RIDA"/>
    <property type="match status" value="1"/>
</dbReference>
<dbReference type="GO" id="GO:0005739">
    <property type="term" value="C:mitochondrion"/>
    <property type="evidence" value="ECO:0007669"/>
    <property type="project" value="TreeGrafter"/>
</dbReference>
<gene>
    <name evidence="2" type="ORF">FALBO_4412</name>
</gene>
<dbReference type="OrthoDB" id="309640at2759"/>
<dbReference type="InterPro" id="IPR006175">
    <property type="entry name" value="YjgF/YER057c/UK114"/>
</dbReference>
<sequence length="128" mass="13946">MKNIISDRVDRPIGPYSHGMVTTAKPLNGLIFLCGQCPVLPDGTVIEGSVAEKTKLVCENAKNALEAAGSSLDKVVKVQMFFTDIADYEESNSVYIKYFPHIPARSAMEVSKIPPRGTTLQMDCIALQ</sequence>
<keyword evidence="3" id="KW-1185">Reference proteome</keyword>
<comment type="caution">
    <text evidence="2">The sequence shown here is derived from an EMBL/GenBank/DDBJ whole genome shotgun (WGS) entry which is preliminary data.</text>
</comment>
<dbReference type="InterPro" id="IPR035959">
    <property type="entry name" value="RutC-like_sf"/>
</dbReference>
<dbReference type="CDD" id="cd00448">
    <property type="entry name" value="YjgF_YER057c_UK114_family"/>
    <property type="match status" value="1"/>
</dbReference>